<reference evidence="1" key="1">
    <citation type="submission" date="2019-03" db="EMBL/GenBank/DDBJ databases">
        <title>Single cell metagenomics reveals metabolic interactions within the superorganism composed of flagellate Streblomastix strix and complex community of Bacteroidetes bacteria on its surface.</title>
        <authorList>
            <person name="Treitli S.C."/>
            <person name="Kolisko M."/>
            <person name="Husnik F."/>
            <person name="Keeling P."/>
            <person name="Hampl V."/>
        </authorList>
    </citation>
    <scope>NUCLEOTIDE SEQUENCE</scope>
    <source>
        <strain evidence="1">STM</strain>
    </source>
</reference>
<proteinExistence type="predicted"/>
<evidence type="ECO:0008006" key="2">
    <source>
        <dbReference type="Google" id="ProtNLM"/>
    </source>
</evidence>
<name>A0A5J4PQS6_9ZZZZ</name>
<comment type="caution">
    <text evidence="1">The sequence shown here is derived from an EMBL/GenBank/DDBJ whole genome shotgun (WGS) entry which is preliminary data.</text>
</comment>
<gene>
    <name evidence="1" type="ORF">EZS27_037667</name>
</gene>
<evidence type="ECO:0000313" key="1">
    <source>
        <dbReference type="EMBL" id="KAA6311150.1"/>
    </source>
</evidence>
<organism evidence="1">
    <name type="scientific">termite gut metagenome</name>
    <dbReference type="NCBI Taxonomy" id="433724"/>
    <lineage>
        <taxon>unclassified sequences</taxon>
        <taxon>metagenomes</taxon>
        <taxon>organismal metagenomes</taxon>
    </lineage>
</organism>
<protein>
    <recommendedName>
        <fullName evidence="2">VWFA domain-containing protein</fullName>
    </recommendedName>
</protein>
<accession>A0A5J4PQS6</accession>
<dbReference type="AlphaFoldDB" id="A0A5J4PQS6"/>
<sequence length="233" mass="27353">MKKILFYSTFLLLLSCSNNNQKQGDEKPQTKQLNISILLDLSDRIDTTKHPAIPEHYQRDIEIVRTLTEYFKANMETLTAWKAKGKIRIFFSPAPSNSTINDIANKLNIDCSKLDNRGRKQVYDTISGLFTQNLTDIYNQTIQTSRWEGSDIWRFLKDDVKDFCIEKDTTYRNILIILTDGYIYHKQSVFNNGNRFSYLLESNIRQYRKTNWNQLVKNTDFGLVVERNDLNNL</sequence>
<dbReference type="EMBL" id="SNRY01007078">
    <property type="protein sequence ID" value="KAA6311150.1"/>
    <property type="molecule type" value="Genomic_DNA"/>
</dbReference>
<feature type="non-terminal residue" evidence="1">
    <location>
        <position position="233"/>
    </location>
</feature>
<dbReference type="PROSITE" id="PS51257">
    <property type="entry name" value="PROKAR_LIPOPROTEIN"/>
    <property type="match status" value="1"/>
</dbReference>